<keyword evidence="2" id="KW-0472">Membrane</keyword>
<keyword evidence="4" id="KW-1185">Reference proteome</keyword>
<organism evidence="3 4">
    <name type="scientific">Rasamsonia emersonii (strain ATCC 16479 / CBS 393.64 / IMI 116815)</name>
    <dbReference type="NCBI Taxonomy" id="1408163"/>
    <lineage>
        <taxon>Eukaryota</taxon>
        <taxon>Fungi</taxon>
        <taxon>Dikarya</taxon>
        <taxon>Ascomycota</taxon>
        <taxon>Pezizomycotina</taxon>
        <taxon>Eurotiomycetes</taxon>
        <taxon>Eurotiomycetidae</taxon>
        <taxon>Eurotiales</taxon>
        <taxon>Trichocomaceae</taxon>
        <taxon>Rasamsonia</taxon>
    </lineage>
</organism>
<evidence type="ECO:0000256" key="1">
    <source>
        <dbReference type="SAM" id="MobiDB-lite"/>
    </source>
</evidence>
<dbReference type="AlphaFoldDB" id="A0A0F4YJE7"/>
<dbReference type="RefSeq" id="XP_013324837.1">
    <property type="nucleotide sequence ID" value="XM_013469383.1"/>
</dbReference>
<reference evidence="3 4" key="1">
    <citation type="submission" date="2015-04" db="EMBL/GenBank/DDBJ databases">
        <authorList>
            <person name="Heijne W.H."/>
            <person name="Fedorova N.D."/>
            <person name="Nierman W.C."/>
            <person name="Vollebregt A.W."/>
            <person name="Zhao Z."/>
            <person name="Wu L."/>
            <person name="Kumar M."/>
            <person name="Stam H."/>
            <person name="van den Berg M.A."/>
            <person name="Pel H.J."/>
        </authorList>
    </citation>
    <scope>NUCLEOTIDE SEQUENCE [LARGE SCALE GENOMIC DNA]</scope>
    <source>
        <strain evidence="3 4">CBS 393.64</strain>
    </source>
</reference>
<accession>A0A0F4YJE7</accession>
<feature type="transmembrane region" description="Helical" evidence="2">
    <location>
        <begin position="278"/>
        <end position="304"/>
    </location>
</feature>
<feature type="region of interest" description="Disordered" evidence="1">
    <location>
        <begin position="20"/>
        <end position="42"/>
    </location>
</feature>
<keyword evidence="2" id="KW-1133">Transmembrane helix</keyword>
<dbReference type="GeneID" id="25320100"/>
<comment type="caution">
    <text evidence="3">The sequence shown here is derived from an EMBL/GenBank/DDBJ whole genome shotgun (WGS) entry which is preliminary data.</text>
</comment>
<sequence length="309" mass="34819">MFPRKITNILRSKELEQKLSSRNDIATRSETEKRDNPNTKIKDVYKAGHSTGYTAGEYSDLKTASIATVTTQGYPDRDNFHTLKLMNALGSHRRFYPPLKVKVKLSDAWVYVVTPPWARSQFWPADFNSQGDSRQHRAPRSPTIWLIKAAFHTSPYTDQPTLPPTGSLMCCAVIAAPASRSSQILRKALHRAKLGSPSALMQCHHTRDGERNCMVTRPLIPSNARKLYRLTFAASAGQRTSPSRAIFAAPVFHRAHVPRYMYSTFVAGRVFSCSVYPYLFSFCVVYASILCCAALSVLSCPVIWNRRLW</sequence>
<name>A0A0F4YJE7_RASE3</name>
<evidence type="ECO:0000313" key="4">
    <source>
        <dbReference type="Proteomes" id="UP000053958"/>
    </source>
</evidence>
<evidence type="ECO:0000256" key="2">
    <source>
        <dbReference type="SAM" id="Phobius"/>
    </source>
</evidence>
<dbReference type="Proteomes" id="UP000053958">
    <property type="component" value="Unassembled WGS sequence"/>
</dbReference>
<proteinExistence type="predicted"/>
<keyword evidence="2" id="KW-0812">Transmembrane</keyword>
<protein>
    <submittedName>
        <fullName evidence="3">Uncharacterized protein</fullName>
    </submittedName>
</protein>
<dbReference type="EMBL" id="LASV01000481">
    <property type="protein sequence ID" value="KKA18225.1"/>
    <property type="molecule type" value="Genomic_DNA"/>
</dbReference>
<evidence type="ECO:0000313" key="3">
    <source>
        <dbReference type="EMBL" id="KKA18225.1"/>
    </source>
</evidence>
<gene>
    <name evidence="3" type="ORF">T310_7835</name>
</gene>